<dbReference type="GO" id="GO:0015807">
    <property type="term" value="P:L-amino acid transport"/>
    <property type="evidence" value="ECO:0007669"/>
    <property type="project" value="TreeGrafter"/>
</dbReference>
<evidence type="ECO:0000259" key="6">
    <source>
        <dbReference type="PROSITE" id="PS50893"/>
    </source>
</evidence>
<feature type="domain" description="ABC transporter" evidence="6">
    <location>
        <begin position="18"/>
        <end position="249"/>
    </location>
</feature>
<dbReference type="InterPro" id="IPR027417">
    <property type="entry name" value="P-loop_NTPase"/>
</dbReference>
<proteinExistence type="inferred from homology"/>
<gene>
    <name evidence="7" type="ORF">Aru02nite_26410</name>
</gene>
<dbReference type="CDD" id="cd03224">
    <property type="entry name" value="ABC_TM1139_LivF_branched"/>
    <property type="match status" value="1"/>
</dbReference>
<dbReference type="InterPro" id="IPR003593">
    <property type="entry name" value="AAA+_ATPase"/>
</dbReference>
<dbReference type="PANTHER" id="PTHR43820">
    <property type="entry name" value="HIGH-AFFINITY BRANCHED-CHAIN AMINO ACID TRANSPORT ATP-BINDING PROTEIN LIVF"/>
    <property type="match status" value="1"/>
</dbReference>
<comment type="similarity">
    <text evidence="1">Belongs to the ABC transporter superfamily.</text>
</comment>
<dbReference type="Pfam" id="PF00005">
    <property type="entry name" value="ABC_tran"/>
    <property type="match status" value="1"/>
</dbReference>
<dbReference type="GO" id="GO:0005524">
    <property type="term" value="F:ATP binding"/>
    <property type="evidence" value="ECO:0007669"/>
    <property type="project" value="UniProtKB-KW"/>
</dbReference>
<dbReference type="InterPro" id="IPR003439">
    <property type="entry name" value="ABC_transporter-like_ATP-bd"/>
</dbReference>
<dbReference type="RefSeq" id="WP_203657751.1">
    <property type="nucleotide sequence ID" value="NZ_BAAAZM010000005.1"/>
</dbReference>
<dbReference type="PROSITE" id="PS00211">
    <property type="entry name" value="ABC_TRANSPORTER_1"/>
    <property type="match status" value="1"/>
</dbReference>
<dbReference type="EMBL" id="BOMB01000014">
    <property type="protein sequence ID" value="GID11752.1"/>
    <property type="molecule type" value="Genomic_DNA"/>
</dbReference>
<dbReference type="SUPFAM" id="SSF52540">
    <property type="entry name" value="P-loop containing nucleoside triphosphate hydrolases"/>
    <property type="match status" value="1"/>
</dbReference>
<dbReference type="AlphaFoldDB" id="A0A8J3NCG6"/>
<keyword evidence="3" id="KW-0547">Nucleotide-binding</keyword>
<comment type="caution">
    <text evidence="7">The sequence shown here is derived from an EMBL/GenBank/DDBJ whole genome shotgun (WGS) entry which is preliminary data.</text>
</comment>
<organism evidence="7 8">
    <name type="scientific">Actinocatenispora rupis</name>
    <dbReference type="NCBI Taxonomy" id="519421"/>
    <lineage>
        <taxon>Bacteria</taxon>
        <taxon>Bacillati</taxon>
        <taxon>Actinomycetota</taxon>
        <taxon>Actinomycetes</taxon>
        <taxon>Micromonosporales</taxon>
        <taxon>Micromonosporaceae</taxon>
        <taxon>Actinocatenispora</taxon>
    </lineage>
</organism>
<accession>A0A8J3NCG6</accession>
<evidence type="ECO:0000256" key="4">
    <source>
        <dbReference type="ARBA" id="ARBA00022840"/>
    </source>
</evidence>
<evidence type="ECO:0000256" key="1">
    <source>
        <dbReference type="ARBA" id="ARBA00005417"/>
    </source>
</evidence>
<evidence type="ECO:0000313" key="8">
    <source>
        <dbReference type="Proteomes" id="UP000612808"/>
    </source>
</evidence>
<dbReference type="Proteomes" id="UP000612808">
    <property type="component" value="Unassembled WGS sequence"/>
</dbReference>
<dbReference type="SMART" id="SM00382">
    <property type="entry name" value="AAA"/>
    <property type="match status" value="1"/>
</dbReference>
<dbReference type="InterPro" id="IPR017871">
    <property type="entry name" value="ABC_transporter-like_CS"/>
</dbReference>
<dbReference type="Gene3D" id="3.40.50.300">
    <property type="entry name" value="P-loop containing nucleotide triphosphate hydrolases"/>
    <property type="match status" value="1"/>
</dbReference>
<sequence>MTDDASTSTEPGTSTPVLRVRGLVAGYDRIEALHGVDVEVHQGEAVTLIGSNGAGKTTLLRTIAGLMRPWRGTVEFLGEDVSRWPAERRARAGLALVPEGRRVFAGLTVEENLRLGGYPHPRSLAADGLATVYELFPKLRDRRTQAAGTMSGGEQQMLAIGRAMMSRPKLLLLDEPSLGLAPLAVREVADALVELAGRDTTLALVEQNATVAFHVARRGYLLDRGTLVTAGSVAELREDPRVHEAYLGQPVK</sequence>
<dbReference type="GO" id="GO:0015658">
    <property type="term" value="F:branched-chain amino acid transmembrane transporter activity"/>
    <property type="evidence" value="ECO:0007669"/>
    <property type="project" value="TreeGrafter"/>
</dbReference>
<evidence type="ECO:0000256" key="3">
    <source>
        <dbReference type="ARBA" id="ARBA00022741"/>
    </source>
</evidence>
<evidence type="ECO:0000313" key="7">
    <source>
        <dbReference type="EMBL" id="GID11752.1"/>
    </source>
</evidence>
<reference evidence="7" key="1">
    <citation type="submission" date="2021-01" db="EMBL/GenBank/DDBJ databases">
        <title>Whole genome shotgun sequence of Actinocatenispora rupis NBRC 107355.</title>
        <authorList>
            <person name="Komaki H."/>
            <person name="Tamura T."/>
        </authorList>
    </citation>
    <scope>NUCLEOTIDE SEQUENCE</scope>
    <source>
        <strain evidence="7">NBRC 107355</strain>
    </source>
</reference>
<keyword evidence="8" id="KW-1185">Reference proteome</keyword>
<keyword evidence="2" id="KW-0813">Transport</keyword>
<dbReference type="InterPro" id="IPR052156">
    <property type="entry name" value="BCAA_Transport_ATP-bd_LivF"/>
</dbReference>
<dbReference type="GO" id="GO:0016887">
    <property type="term" value="F:ATP hydrolysis activity"/>
    <property type="evidence" value="ECO:0007669"/>
    <property type="project" value="InterPro"/>
</dbReference>
<dbReference type="PANTHER" id="PTHR43820:SF6">
    <property type="entry name" value="ABC TRANSPORTER ATP-BINDING PROTEIN"/>
    <property type="match status" value="1"/>
</dbReference>
<keyword evidence="5" id="KW-0029">Amino-acid transport</keyword>
<dbReference type="PROSITE" id="PS50893">
    <property type="entry name" value="ABC_TRANSPORTER_2"/>
    <property type="match status" value="1"/>
</dbReference>
<protein>
    <submittedName>
        <fullName evidence="7">ABC transporter ATP-binding protein</fullName>
    </submittedName>
</protein>
<keyword evidence="4 7" id="KW-0067">ATP-binding</keyword>
<name>A0A8J3NCG6_9ACTN</name>
<evidence type="ECO:0000256" key="2">
    <source>
        <dbReference type="ARBA" id="ARBA00022448"/>
    </source>
</evidence>
<evidence type="ECO:0000256" key="5">
    <source>
        <dbReference type="ARBA" id="ARBA00022970"/>
    </source>
</evidence>